<keyword evidence="15" id="KW-0511">Multifunctional enzyme</keyword>
<evidence type="ECO:0000256" key="14">
    <source>
        <dbReference type="ARBA" id="ARBA00022840"/>
    </source>
</evidence>
<dbReference type="PANTHER" id="PTHR22749">
    <property type="entry name" value="RIBOFLAVIN KINASE/FMN ADENYLYLTRANSFERASE"/>
    <property type="match status" value="1"/>
</dbReference>
<dbReference type="Proteomes" id="UP000886069">
    <property type="component" value="Unassembled WGS sequence"/>
</dbReference>
<feature type="compositionally biased region" description="Basic and acidic residues" evidence="18">
    <location>
        <begin position="60"/>
        <end position="80"/>
    </location>
</feature>
<name>A0A7V2AVF6_UNCEI</name>
<feature type="domain" description="Riboflavin kinase" evidence="19">
    <location>
        <begin position="268"/>
        <end position="395"/>
    </location>
</feature>
<keyword evidence="9 20" id="KW-0808">Transferase</keyword>
<keyword evidence="13" id="KW-0274">FAD</keyword>
<sequence length="397" mass="43988">MFALRRASPPAGRESQPESGGRVDERRSSEDRVGNARDRRARGEPRQAASRGRQARRDRHRDSGRIRPDTARFPGDARSRERSMKVLKEICSLERSSPGRTAVTIGVFDGLHIGHRNVIERLLQVKRDEGMGASVLLTFDRHPLGVVRPEAMPPLLTTLDEKLSLLESTGVDYVCVMKFSRETASTDYRSFVRDTLIERLDMRHLVVGYDFHLGSGRAGSQELLREEGARSGFGVTIVPPVVIGGRVVSSTKIRSAILGKNLGTAARFLGRAYFFDATVERGSGIGKGMGFPTANLSISDPGKLVPPAAVYAVRVEPEGGRRYGGMMNIGSAPTLQGGGKRRIEVHLFGFDGDLYGRRVRVHCIRPLRKEKRFAGTDELKAQLMQDREKVMRILEKE</sequence>
<dbReference type="GO" id="GO:0008531">
    <property type="term" value="F:riboflavin kinase activity"/>
    <property type="evidence" value="ECO:0007669"/>
    <property type="project" value="UniProtKB-EC"/>
</dbReference>
<reference evidence="20" key="1">
    <citation type="journal article" date="2020" name="mSystems">
        <title>Genome- and Community-Level Interaction Insights into Carbon Utilization and Element Cycling Functions of Hydrothermarchaeota in Hydrothermal Sediment.</title>
        <authorList>
            <person name="Zhou Z."/>
            <person name="Liu Y."/>
            <person name="Xu W."/>
            <person name="Pan J."/>
            <person name="Luo Z.H."/>
            <person name="Li M."/>
        </authorList>
    </citation>
    <scope>NUCLEOTIDE SEQUENCE [LARGE SCALE GENOMIC DNA]</scope>
    <source>
        <strain evidence="20">SpSt-1233</strain>
    </source>
</reference>
<feature type="compositionally biased region" description="Basic and acidic residues" evidence="18">
    <location>
        <begin position="21"/>
        <end position="45"/>
    </location>
</feature>
<evidence type="ECO:0000256" key="13">
    <source>
        <dbReference type="ARBA" id="ARBA00022827"/>
    </source>
</evidence>
<dbReference type="CDD" id="cd02064">
    <property type="entry name" value="FAD_synthetase_N"/>
    <property type="match status" value="1"/>
</dbReference>
<dbReference type="Gene3D" id="3.40.50.620">
    <property type="entry name" value="HUPs"/>
    <property type="match status" value="1"/>
</dbReference>
<organism evidence="20">
    <name type="scientific">Eiseniibacteriota bacterium</name>
    <dbReference type="NCBI Taxonomy" id="2212470"/>
    <lineage>
        <taxon>Bacteria</taxon>
        <taxon>Candidatus Eiseniibacteriota</taxon>
    </lineage>
</organism>
<dbReference type="UniPathway" id="UPA00276">
    <property type="reaction ID" value="UER00406"/>
</dbReference>
<dbReference type="SUPFAM" id="SSF82114">
    <property type="entry name" value="Riboflavin kinase-like"/>
    <property type="match status" value="1"/>
</dbReference>
<dbReference type="GO" id="GO:0005524">
    <property type="term" value="F:ATP binding"/>
    <property type="evidence" value="ECO:0007669"/>
    <property type="project" value="UniProtKB-KW"/>
</dbReference>
<evidence type="ECO:0000256" key="15">
    <source>
        <dbReference type="ARBA" id="ARBA00023268"/>
    </source>
</evidence>
<evidence type="ECO:0000256" key="16">
    <source>
        <dbReference type="ARBA" id="ARBA00047880"/>
    </source>
</evidence>
<dbReference type="PANTHER" id="PTHR22749:SF6">
    <property type="entry name" value="RIBOFLAVIN KINASE"/>
    <property type="match status" value="1"/>
</dbReference>
<dbReference type="InterPro" id="IPR015864">
    <property type="entry name" value="FAD_synthase"/>
</dbReference>
<keyword evidence="8" id="KW-0288">FMN</keyword>
<dbReference type="AlphaFoldDB" id="A0A7V2AVF6"/>
<evidence type="ECO:0000256" key="6">
    <source>
        <dbReference type="ARBA" id="ARBA00018483"/>
    </source>
</evidence>
<dbReference type="Pfam" id="PF06574">
    <property type="entry name" value="FAD_syn"/>
    <property type="match status" value="1"/>
</dbReference>
<proteinExistence type="inferred from homology"/>
<keyword evidence="12" id="KW-0418">Kinase</keyword>
<evidence type="ECO:0000256" key="17">
    <source>
        <dbReference type="ARBA" id="ARBA00049494"/>
    </source>
</evidence>
<dbReference type="GO" id="GO:0009398">
    <property type="term" value="P:FMN biosynthetic process"/>
    <property type="evidence" value="ECO:0007669"/>
    <property type="project" value="UniProtKB-UniPathway"/>
</dbReference>
<evidence type="ECO:0000259" key="19">
    <source>
        <dbReference type="SMART" id="SM00904"/>
    </source>
</evidence>
<evidence type="ECO:0000256" key="11">
    <source>
        <dbReference type="ARBA" id="ARBA00022741"/>
    </source>
</evidence>
<keyword evidence="7" id="KW-0285">Flavoprotein</keyword>
<comment type="catalytic activity">
    <reaction evidence="17">
        <text>FMN + ATP + H(+) = FAD + diphosphate</text>
        <dbReference type="Rhea" id="RHEA:17237"/>
        <dbReference type="ChEBI" id="CHEBI:15378"/>
        <dbReference type="ChEBI" id="CHEBI:30616"/>
        <dbReference type="ChEBI" id="CHEBI:33019"/>
        <dbReference type="ChEBI" id="CHEBI:57692"/>
        <dbReference type="ChEBI" id="CHEBI:58210"/>
        <dbReference type="EC" id="2.7.7.2"/>
    </reaction>
</comment>
<dbReference type="InterPro" id="IPR002606">
    <property type="entry name" value="Riboflavin_kinase_bac"/>
</dbReference>
<comment type="similarity">
    <text evidence="3">Belongs to the RibF family.</text>
</comment>
<dbReference type="SUPFAM" id="SSF52374">
    <property type="entry name" value="Nucleotidylyl transferase"/>
    <property type="match status" value="1"/>
</dbReference>
<evidence type="ECO:0000256" key="12">
    <source>
        <dbReference type="ARBA" id="ARBA00022777"/>
    </source>
</evidence>
<evidence type="ECO:0000256" key="9">
    <source>
        <dbReference type="ARBA" id="ARBA00022679"/>
    </source>
</evidence>
<dbReference type="GO" id="GO:0006747">
    <property type="term" value="P:FAD biosynthetic process"/>
    <property type="evidence" value="ECO:0007669"/>
    <property type="project" value="UniProtKB-UniPathway"/>
</dbReference>
<dbReference type="EC" id="2.7.1.26" evidence="4"/>
<dbReference type="InterPro" id="IPR015865">
    <property type="entry name" value="Riboflavin_kinase_bac/euk"/>
</dbReference>
<dbReference type="UniPathway" id="UPA00277">
    <property type="reaction ID" value="UER00407"/>
</dbReference>
<keyword evidence="10 20" id="KW-0548">Nucleotidyltransferase</keyword>
<dbReference type="FunFam" id="3.40.50.620:FF:000021">
    <property type="entry name" value="Riboflavin biosynthesis protein"/>
    <property type="match status" value="1"/>
</dbReference>
<evidence type="ECO:0000256" key="4">
    <source>
        <dbReference type="ARBA" id="ARBA00012105"/>
    </source>
</evidence>
<evidence type="ECO:0000256" key="10">
    <source>
        <dbReference type="ARBA" id="ARBA00022695"/>
    </source>
</evidence>
<evidence type="ECO:0000256" key="7">
    <source>
        <dbReference type="ARBA" id="ARBA00022630"/>
    </source>
</evidence>
<dbReference type="GO" id="GO:0003919">
    <property type="term" value="F:FMN adenylyltransferase activity"/>
    <property type="evidence" value="ECO:0007669"/>
    <property type="project" value="UniProtKB-EC"/>
</dbReference>
<keyword evidence="14" id="KW-0067">ATP-binding</keyword>
<evidence type="ECO:0000256" key="1">
    <source>
        <dbReference type="ARBA" id="ARBA00004726"/>
    </source>
</evidence>
<evidence type="ECO:0000313" key="20">
    <source>
        <dbReference type="EMBL" id="HER44003.1"/>
    </source>
</evidence>
<evidence type="ECO:0000256" key="5">
    <source>
        <dbReference type="ARBA" id="ARBA00012393"/>
    </source>
</evidence>
<evidence type="ECO:0000256" key="2">
    <source>
        <dbReference type="ARBA" id="ARBA00005201"/>
    </source>
</evidence>
<comment type="pathway">
    <text evidence="2">Cofactor biosynthesis; FMN biosynthesis; FMN from riboflavin (ATP route): step 1/1.</text>
</comment>
<dbReference type="InterPro" id="IPR023465">
    <property type="entry name" value="Riboflavin_kinase_dom_sf"/>
</dbReference>
<dbReference type="EC" id="2.7.7.2" evidence="5"/>
<evidence type="ECO:0000256" key="8">
    <source>
        <dbReference type="ARBA" id="ARBA00022643"/>
    </source>
</evidence>
<evidence type="ECO:0000256" key="18">
    <source>
        <dbReference type="SAM" id="MobiDB-lite"/>
    </source>
</evidence>
<evidence type="ECO:0000256" key="3">
    <source>
        <dbReference type="ARBA" id="ARBA00010214"/>
    </source>
</evidence>
<dbReference type="InterPro" id="IPR023468">
    <property type="entry name" value="Riboflavin_kinase"/>
</dbReference>
<keyword evidence="11" id="KW-0547">Nucleotide-binding</keyword>
<dbReference type="GO" id="GO:0009231">
    <property type="term" value="P:riboflavin biosynthetic process"/>
    <property type="evidence" value="ECO:0007669"/>
    <property type="project" value="InterPro"/>
</dbReference>
<accession>A0A7V2AVF6</accession>
<protein>
    <recommendedName>
        <fullName evidence="6">Bifunctional riboflavin kinase/FMN adenylyltransferase</fullName>
        <ecNumber evidence="4">2.7.1.26</ecNumber>
        <ecNumber evidence="5">2.7.7.2</ecNumber>
    </recommendedName>
</protein>
<dbReference type="SMART" id="SM00904">
    <property type="entry name" value="Flavokinase"/>
    <property type="match status" value="1"/>
</dbReference>
<comment type="caution">
    <text evidence="20">The sequence shown here is derived from an EMBL/GenBank/DDBJ whole genome shotgun (WGS) entry which is preliminary data.</text>
</comment>
<gene>
    <name evidence="20" type="primary">ribF</name>
    <name evidence="20" type="ORF">ENO08_06045</name>
</gene>
<dbReference type="Pfam" id="PF01687">
    <property type="entry name" value="Flavokinase"/>
    <property type="match status" value="1"/>
</dbReference>
<dbReference type="EMBL" id="DSEC01000426">
    <property type="protein sequence ID" value="HER44003.1"/>
    <property type="molecule type" value="Genomic_DNA"/>
</dbReference>
<dbReference type="NCBIfam" id="TIGR00083">
    <property type="entry name" value="ribF"/>
    <property type="match status" value="1"/>
</dbReference>
<comment type="catalytic activity">
    <reaction evidence="16">
        <text>riboflavin + ATP = FMN + ADP + H(+)</text>
        <dbReference type="Rhea" id="RHEA:14357"/>
        <dbReference type="ChEBI" id="CHEBI:15378"/>
        <dbReference type="ChEBI" id="CHEBI:30616"/>
        <dbReference type="ChEBI" id="CHEBI:57986"/>
        <dbReference type="ChEBI" id="CHEBI:58210"/>
        <dbReference type="ChEBI" id="CHEBI:456216"/>
        <dbReference type="EC" id="2.7.1.26"/>
    </reaction>
</comment>
<dbReference type="InterPro" id="IPR014729">
    <property type="entry name" value="Rossmann-like_a/b/a_fold"/>
</dbReference>
<comment type="pathway">
    <text evidence="1">Cofactor biosynthesis; FAD biosynthesis; FAD from FMN: step 1/1.</text>
</comment>
<dbReference type="Gene3D" id="2.40.30.30">
    <property type="entry name" value="Riboflavin kinase-like"/>
    <property type="match status" value="1"/>
</dbReference>
<feature type="region of interest" description="Disordered" evidence="18">
    <location>
        <begin position="1"/>
        <end position="80"/>
    </location>
</feature>